<evidence type="ECO:0000256" key="1">
    <source>
        <dbReference type="SAM" id="MobiDB-lite"/>
    </source>
</evidence>
<feature type="compositionally biased region" description="Polar residues" evidence="1">
    <location>
        <begin position="94"/>
        <end position="107"/>
    </location>
</feature>
<proteinExistence type="predicted"/>
<gene>
    <name evidence="2" type="ORF">B0H16DRAFT_411305</name>
</gene>
<organism evidence="2 3">
    <name type="scientific">Mycena metata</name>
    <dbReference type="NCBI Taxonomy" id="1033252"/>
    <lineage>
        <taxon>Eukaryota</taxon>
        <taxon>Fungi</taxon>
        <taxon>Dikarya</taxon>
        <taxon>Basidiomycota</taxon>
        <taxon>Agaricomycotina</taxon>
        <taxon>Agaricomycetes</taxon>
        <taxon>Agaricomycetidae</taxon>
        <taxon>Agaricales</taxon>
        <taxon>Marasmiineae</taxon>
        <taxon>Mycenaceae</taxon>
        <taxon>Mycena</taxon>
    </lineage>
</organism>
<comment type="caution">
    <text evidence="2">The sequence shown here is derived from an EMBL/GenBank/DDBJ whole genome shotgun (WGS) entry which is preliminary data.</text>
</comment>
<dbReference type="Proteomes" id="UP001215598">
    <property type="component" value="Unassembled WGS sequence"/>
</dbReference>
<feature type="region of interest" description="Disordered" evidence="1">
    <location>
        <begin position="1"/>
        <end position="126"/>
    </location>
</feature>
<reference evidence="2" key="1">
    <citation type="submission" date="2023-03" db="EMBL/GenBank/DDBJ databases">
        <title>Massive genome expansion in bonnet fungi (Mycena s.s.) driven by repeated elements and novel gene families across ecological guilds.</title>
        <authorList>
            <consortium name="Lawrence Berkeley National Laboratory"/>
            <person name="Harder C.B."/>
            <person name="Miyauchi S."/>
            <person name="Viragh M."/>
            <person name="Kuo A."/>
            <person name="Thoen E."/>
            <person name="Andreopoulos B."/>
            <person name="Lu D."/>
            <person name="Skrede I."/>
            <person name="Drula E."/>
            <person name="Henrissat B."/>
            <person name="Morin E."/>
            <person name="Kohler A."/>
            <person name="Barry K."/>
            <person name="LaButti K."/>
            <person name="Morin E."/>
            <person name="Salamov A."/>
            <person name="Lipzen A."/>
            <person name="Mereny Z."/>
            <person name="Hegedus B."/>
            <person name="Baldrian P."/>
            <person name="Stursova M."/>
            <person name="Weitz H."/>
            <person name="Taylor A."/>
            <person name="Grigoriev I.V."/>
            <person name="Nagy L.G."/>
            <person name="Martin F."/>
            <person name="Kauserud H."/>
        </authorList>
    </citation>
    <scope>NUCLEOTIDE SEQUENCE</scope>
    <source>
        <strain evidence="2">CBHHK182m</strain>
    </source>
</reference>
<dbReference type="EMBL" id="JARKIB010000257">
    <property type="protein sequence ID" value="KAJ7719048.1"/>
    <property type="molecule type" value="Genomic_DNA"/>
</dbReference>
<feature type="region of interest" description="Disordered" evidence="1">
    <location>
        <begin position="205"/>
        <end position="232"/>
    </location>
</feature>
<evidence type="ECO:0000313" key="3">
    <source>
        <dbReference type="Proteomes" id="UP001215598"/>
    </source>
</evidence>
<sequence length="260" mass="28479">MPPAPKHKLPAPSAQAASTRHTSTAPAPLSYSRRRPQCPTADRAPKPPRPIPPTHRGVPTSPPQCPRPVPSAWRAACVPKEARRDKEGARKKNAPSTARITRPTSGRSGAVPVRAARCTSPPCPRPHSDRFLRRGACRTPPTRVVPVHTTTACMYAARYVVPAGAGVSRARRPHPASCPACAVCIHPPLRLDVCNVHMKEAGRRTLRERREMRQRGRARRSDAENEEKEGTVGRREWACMRTGRMNNSGAPASALQLMRM</sequence>
<dbReference type="AlphaFoldDB" id="A0AAD7HEZ6"/>
<evidence type="ECO:0000313" key="2">
    <source>
        <dbReference type="EMBL" id="KAJ7719048.1"/>
    </source>
</evidence>
<feature type="compositionally biased region" description="Pro residues" evidence="1">
    <location>
        <begin position="60"/>
        <end position="69"/>
    </location>
</feature>
<accession>A0AAD7HEZ6</accession>
<keyword evidence="3" id="KW-1185">Reference proteome</keyword>
<feature type="compositionally biased region" description="Basic and acidic residues" evidence="1">
    <location>
        <begin position="80"/>
        <end position="90"/>
    </location>
</feature>
<name>A0AAD7HEZ6_9AGAR</name>
<feature type="compositionally biased region" description="Polar residues" evidence="1">
    <location>
        <begin position="15"/>
        <end position="25"/>
    </location>
</feature>
<protein>
    <submittedName>
        <fullName evidence="2">Uncharacterized protein</fullName>
    </submittedName>
</protein>